<comment type="caution">
    <text evidence="2">The sequence shown here is derived from an EMBL/GenBank/DDBJ whole genome shotgun (WGS) entry which is preliminary data.</text>
</comment>
<protein>
    <submittedName>
        <fullName evidence="2">Uncharacterized protein</fullName>
    </submittedName>
</protein>
<feature type="non-terminal residue" evidence="2">
    <location>
        <position position="102"/>
    </location>
</feature>
<accession>A0AAN5Z0A2</accession>
<feature type="transmembrane region" description="Helical" evidence="1">
    <location>
        <begin position="5"/>
        <end position="25"/>
    </location>
</feature>
<keyword evidence="3" id="KW-1185">Reference proteome</keyword>
<dbReference type="AlphaFoldDB" id="A0AAN5Z0A2"/>
<evidence type="ECO:0000313" key="3">
    <source>
        <dbReference type="Proteomes" id="UP000537989"/>
    </source>
</evidence>
<reference evidence="2 3" key="1">
    <citation type="submission" date="2020-02" db="EMBL/GenBank/DDBJ databases">
        <title>Identification and distribution of gene clusters putatively required for synthesis of sphingolipid metabolism inhibitors in phylogenetically diverse species of the filamentous fungus Fusarium.</title>
        <authorList>
            <person name="Kim H.-S."/>
            <person name="Busman M."/>
            <person name="Brown D.W."/>
            <person name="Divon H."/>
            <person name="Uhlig S."/>
            <person name="Proctor R.H."/>
        </authorList>
    </citation>
    <scope>NUCLEOTIDE SEQUENCE [LARGE SCALE GENOMIC DNA]</scope>
    <source>
        <strain evidence="2 3">NRRL 2903</strain>
    </source>
</reference>
<keyword evidence="1" id="KW-1133">Transmembrane helix</keyword>
<dbReference type="EMBL" id="JAAMOD010000885">
    <property type="protein sequence ID" value="KAF5226881.1"/>
    <property type="molecule type" value="Genomic_DNA"/>
</dbReference>
<evidence type="ECO:0000313" key="2">
    <source>
        <dbReference type="EMBL" id="KAF5226881.1"/>
    </source>
</evidence>
<keyword evidence="1" id="KW-0812">Transmembrane</keyword>
<sequence length="102" mass="11104">MPGRLFADCAATLVPIALIAFAIAIMRLDNKETEQEEYAKWRNAINVIASAFPIAFASIVGRMVFEAARWKLEKGATLGLLEQLIGSRTVGSTFVTQTCLGK</sequence>
<gene>
    <name evidence="2" type="ORF">FAUST_12121</name>
</gene>
<dbReference type="Proteomes" id="UP000537989">
    <property type="component" value="Unassembled WGS sequence"/>
</dbReference>
<feature type="transmembrane region" description="Helical" evidence="1">
    <location>
        <begin position="45"/>
        <end position="65"/>
    </location>
</feature>
<keyword evidence="1" id="KW-0472">Membrane</keyword>
<name>A0AAN5Z0A2_FUSAU</name>
<evidence type="ECO:0000256" key="1">
    <source>
        <dbReference type="SAM" id="Phobius"/>
    </source>
</evidence>
<proteinExistence type="predicted"/>
<organism evidence="2 3">
    <name type="scientific">Fusarium austroamericanum</name>
    <dbReference type="NCBI Taxonomy" id="282268"/>
    <lineage>
        <taxon>Eukaryota</taxon>
        <taxon>Fungi</taxon>
        <taxon>Dikarya</taxon>
        <taxon>Ascomycota</taxon>
        <taxon>Pezizomycotina</taxon>
        <taxon>Sordariomycetes</taxon>
        <taxon>Hypocreomycetidae</taxon>
        <taxon>Hypocreales</taxon>
        <taxon>Nectriaceae</taxon>
        <taxon>Fusarium</taxon>
    </lineage>
</organism>